<reference evidence="8" key="1">
    <citation type="submission" date="2023-11" db="EMBL/GenBank/DDBJ databases">
        <authorList>
            <person name="Alioto T."/>
            <person name="Alioto T."/>
            <person name="Gomez Garrido J."/>
        </authorList>
    </citation>
    <scope>NUCLEOTIDE SEQUENCE</scope>
</reference>
<feature type="domain" description="Zn(2)-C6 fungal-type" evidence="7">
    <location>
        <begin position="31"/>
        <end position="58"/>
    </location>
</feature>
<dbReference type="Gene3D" id="4.10.240.10">
    <property type="entry name" value="Zn(2)-C6 fungal-type DNA-binding domain"/>
    <property type="match status" value="1"/>
</dbReference>
<gene>
    <name evidence="8" type="ORF">LECACI_7A008978</name>
</gene>
<keyword evidence="3" id="KW-0238">DNA-binding</keyword>
<evidence type="ECO:0000256" key="3">
    <source>
        <dbReference type="ARBA" id="ARBA00023125"/>
    </source>
</evidence>
<evidence type="ECO:0000313" key="8">
    <source>
        <dbReference type="EMBL" id="CAK4033820.1"/>
    </source>
</evidence>
<sequence>MSGPDSPTERLYQFISDPGHKENLSGRVRAACLTCRRKKIKCSGEFNCSPCREKGLVCEGLPERKRPSRDSSSALAHGPVLSGRVERKKKSTSPNKPSPQQKLATALVSGDTVKSKDSGDASTQAETEATLSLSPAPLVDPVAEADTTNMHLRGPTAAHEAGLRIHTWHLNDTALDPNERDPLSATNTDFQAFNLSPCDALFSADAVRSPFSWTNVQDDGWWTSKPEEGVANLTASVPPDLSHPRPLALTPGARPSMNAPHDITRRQTIAFPLQPPSEPQYGLLQNQHGVFDDLALLTATRTPGTGTAPHLTEFSCWWDIANLDFAQAHRNLHMPLPEHQQAGALNSEIAPNNVASIPQQQLKQQQNAATDYFGPLWPDRGG</sequence>
<dbReference type="GO" id="GO:0043565">
    <property type="term" value="F:sequence-specific DNA binding"/>
    <property type="evidence" value="ECO:0007669"/>
    <property type="project" value="TreeGrafter"/>
</dbReference>
<keyword evidence="5" id="KW-0539">Nucleus</keyword>
<keyword evidence="9" id="KW-1185">Reference proteome</keyword>
<protein>
    <submittedName>
        <fullName evidence="8">Glucose transport transcription regulator RGT1-like</fullName>
    </submittedName>
</protein>
<organism evidence="8 9">
    <name type="scientific">Lecanosticta acicola</name>
    <dbReference type="NCBI Taxonomy" id="111012"/>
    <lineage>
        <taxon>Eukaryota</taxon>
        <taxon>Fungi</taxon>
        <taxon>Dikarya</taxon>
        <taxon>Ascomycota</taxon>
        <taxon>Pezizomycotina</taxon>
        <taxon>Dothideomycetes</taxon>
        <taxon>Dothideomycetidae</taxon>
        <taxon>Mycosphaerellales</taxon>
        <taxon>Mycosphaerellaceae</taxon>
        <taxon>Lecanosticta</taxon>
    </lineage>
</organism>
<feature type="compositionally biased region" description="Polar residues" evidence="6">
    <location>
        <begin position="120"/>
        <end position="129"/>
    </location>
</feature>
<dbReference type="PROSITE" id="PS00463">
    <property type="entry name" value="ZN2_CY6_FUNGAL_1"/>
    <property type="match status" value="1"/>
</dbReference>
<dbReference type="SUPFAM" id="SSF57701">
    <property type="entry name" value="Zn2/Cys6 DNA-binding domain"/>
    <property type="match status" value="1"/>
</dbReference>
<evidence type="ECO:0000256" key="6">
    <source>
        <dbReference type="SAM" id="MobiDB-lite"/>
    </source>
</evidence>
<dbReference type="EMBL" id="CAVMBE010000095">
    <property type="protein sequence ID" value="CAK4033820.1"/>
    <property type="molecule type" value="Genomic_DNA"/>
</dbReference>
<dbReference type="CDD" id="cd00067">
    <property type="entry name" value="GAL4"/>
    <property type="match status" value="1"/>
</dbReference>
<evidence type="ECO:0000256" key="4">
    <source>
        <dbReference type="ARBA" id="ARBA00023163"/>
    </source>
</evidence>
<evidence type="ECO:0000256" key="1">
    <source>
        <dbReference type="ARBA" id="ARBA00004123"/>
    </source>
</evidence>
<dbReference type="GO" id="GO:0008270">
    <property type="term" value="F:zinc ion binding"/>
    <property type="evidence" value="ECO:0007669"/>
    <property type="project" value="InterPro"/>
</dbReference>
<feature type="compositionally biased region" description="Low complexity" evidence="6">
    <location>
        <begin position="92"/>
        <end position="102"/>
    </location>
</feature>
<dbReference type="InterPro" id="IPR051711">
    <property type="entry name" value="Stress_Response_Reg"/>
</dbReference>
<dbReference type="Pfam" id="PF00172">
    <property type="entry name" value="Zn_clus"/>
    <property type="match status" value="1"/>
</dbReference>
<dbReference type="PANTHER" id="PTHR47540">
    <property type="entry name" value="THIAMINE REPRESSIBLE GENES REGULATORY PROTEIN THI5"/>
    <property type="match status" value="1"/>
</dbReference>
<accession>A0AAI9EF46</accession>
<dbReference type="GO" id="GO:0000981">
    <property type="term" value="F:DNA-binding transcription factor activity, RNA polymerase II-specific"/>
    <property type="evidence" value="ECO:0007669"/>
    <property type="project" value="InterPro"/>
</dbReference>
<evidence type="ECO:0000256" key="2">
    <source>
        <dbReference type="ARBA" id="ARBA00023015"/>
    </source>
</evidence>
<name>A0AAI9EF46_9PEZI</name>
<dbReference type="InterPro" id="IPR036864">
    <property type="entry name" value="Zn2-C6_fun-type_DNA-bd_sf"/>
</dbReference>
<evidence type="ECO:0000313" key="9">
    <source>
        <dbReference type="Proteomes" id="UP001296104"/>
    </source>
</evidence>
<dbReference type="SMART" id="SM00066">
    <property type="entry name" value="GAL4"/>
    <property type="match status" value="1"/>
</dbReference>
<comment type="subcellular location">
    <subcellularLocation>
        <location evidence="1">Nucleus</location>
    </subcellularLocation>
</comment>
<evidence type="ECO:0000256" key="5">
    <source>
        <dbReference type="ARBA" id="ARBA00023242"/>
    </source>
</evidence>
<proteinExistence type="predicted"/>
<dbReference type="PANTHER" id="PTHR47540:SF2">
    <property type="entry name" value="ZN(II)2CYS6 TRANSCRIPTION FACTOR (EUROFUNG)"/>
    <property type="match status" value="1"/>
</dbReference>
<feature type="region of interest" description="Disordered" evidence="6">
    <location>
        <begin position="1"/>
        <end position="22"/>
    </location>
</feature>
<dbReference type="GO" id="GO:0005634">
    <property type="term" value="C:nucleus"/>
    <property type="evidence" value="ECO:0007669"/>
    <property type="project" value="UniProtKB-SubCell"/>
</dbReference>
<dbReference type="AlphaFoldDB" id="A0AAI9EF46"/>
<keyword evidence="2" id="KW-0805">Transcription regulation</keyword>
<feature type="region of interest" description="Disordered" evidence="6">
    <location>
        <begin position="63"/>
        <end position="129"/>
    </location>
</feature>
<dbReference type="GO" id="GO:0045944">
    <property type="term" value="P:positive regulation of transcription by RNA polymerase II"/>
    <property type="evidence" value="ECO:0007669"/>
    <property type="project" value="TreeGrafter"/>
</dbReference>
<dbReference type="PROSITE" id="PS50048">
    <property type="entry name" value="ZN2_CY6_FUNGAL_2"/>
    <property type="match status" value="1"/>
</dbReference>
<keyword evidence="4" id="KW-0804">Transcription</keyword>
<dbReference type="Proteomes" id="UP001296104">
    <property type="component" value="Unassembled WGS sequence"/>
</dbReference>
<comment type="caution">
    <text evidence="8">The sequence shown here is derived from an EMBL/GenBank/DDBJ whole genome shotgun (WGS) entry which is preliminary data.</text>
</comment>
<evidence type="ECO:0000259" key="7">
    <source>
        <dbReference type="PROSITE" id="PS50048"/>
    </source>
</evidence>
<dbReference type="InterPro" id="IPR001138">
    <property type="entry name" value="Zn2Cys6_DnaBD"/>
</dbReference>